<dbReference type="EMBL" id="JBFXLU010000095">
    <property type="protein sequence ID" value="KAL2842916.1"/>
    <property type="molecule type" value="Genomic_DNA"/>
</dbReference>
<dbReference type="Gene3D" id="3.40.462.20">
    <property type="match status" value="1"/>
</dbReference>
<sequence length="467" mass="49517">MAERTTFHSLEIFLNNQPTIKYVPPSAPEFHSFRNVWNSSHAGVPLAIVQPQSASDVAALIKFAKNRSLHFTLRSGGHNLQGRSVVDNALLIDLRALNTVTIAPDRQSATVGGGILQGDLATKLWEAGLATPTGAVPSVGYAGWATYGGYGPFSSHWGLGVDQVIGATIVNADGEIETAEEELLQGIRGAGGLYGAIVDLTIKVYPLTGILAGPIIFDSSDIAKTFVDFNIAYNALLATEGLPAQATVQRVVFNTPRGRVFAITFVWSGSAAESEEGKRWSAKIAALVPCQMNAVVPTTIPKWFASNGAHIPTSVYGSSRTYNLASISNATAEAIGRNLALLPSDPAAMFTVHQLRGPSVDGTLTKPLSVFATREPHYMLEILGYATSGVDQGASEAWAAQMAAEIELAGQGDILPTAYVSLYGPGPTESPDKVLEKVYGSKAEVVRLLKARVDPENTFRLAVPTLD</sequence>
<accession>A0ABR4JS91</accession>
<dbReference type="PANTHER" id="PTHR42973">
    <property type="entry name" value="BINDING OXIDOREDUCTASE, PUTATIVE (AFU_ORTHOLOGUE AFUA_1G17690)-RELATED"/>
    <property type="match status" value="1"/>
</dbReference>
<dbReference type="InterPro" id="IPR016166">
    <property type="entry name" value="FAD-bd_PCMH"/>
</dbReference>
<evidence type="ECO:0000256" key="4">
    <source>
        <dbReference type="ARBA" id="ARBA00023002"/>
    </source>
</evidence>
<dbReference type="InterPro" id="IPR050416">
    <property type="entry name" value="FAD-linked_Oxidoreductase"/>
</dbReference>
<dbReference type="InterPro" id="IPR016169">
    <property type="entry name" value="FAD-bd_PCMH_sub2"/>
</dbReference>
<dbReference type="InterPro" id="IPR006094">
    <property type="entry name" value="Oxid_FAD_bind_N"/>
</dbReference>
<dbReference type="Gene3D" id="3.30.43.10">
    <property type="entry name" value="Uridine Diphospho-n-acetylenolpyruvylglucosamine Reductase, domain 2"/>
    <property type="match status" value="1"/>
</dbReference>
<dbReference type="InterPro" id="IPR036318">
    <property type="entry name" value="FAD-bd_PCMH-like_sf"/>
</dbReference>
<keyword evidence="7" id="KW-1185">Reference proteome</keyword>
<reference evidence="6 7" key="1">
    <citation type="submission" date="2024-07" db="EMBL/GenBank/DDBJ databases">
        <title>Section-level genome sequencing and comparative genomics of Aspergillus sections Usti and Cavernicolus.</title>
        <authorList>
            <consortium name="Lawrence Berkeley National Laboratory"/>
            <person name="Nybo J.L."/>
            <person name="Vesth T.C."/>
            <person name="Theobald S."/>
            <person name="Frisvad J.C."/>
            <person name="Larsen T.O."/>
            <person name="Kjaerboelling I."/>
            <person name="Rothschild-Mancinelli K."/>
            <person name="Lyhne E.K."/>
            <person name="Kogle M.E."/>
            <person name="Barry K."/>
            <person name="Clum A."/>
            <person name="Na H."/>
            <person name="Ledsgaard L."/>
            <person name="Lin J."/>
            <person name="Lipzen A."/>
            <person name="Kuo A."/>
            <person name="Riley R."/>
            <person name="Mondo S."/>
            <person name="Labutti K."/>
            <person name="Haridas S."/>
            <person name="Pangalinan J."/>
            <person name="Salamov A.A."/>
            <person name="Simmons B.A."/>
            <person name="Magnuson J.K."/>
            <person name="Chen J."/>
            <person name="Drula E."/>
            <person name="Henrissat B."/>
            <person name="Wiebenga A."/>
            <person name="Lubbers R.J."/>
            <person name="Gomes A.C."/>
            <person name="Makela M.R."/>
            <person name="Stajich J."/>
            <person name="Grigoriev I.V."/>
            <person name="Mortensen U.H."/>
            <person name="De Vries R.P."/>
            <person name="Baker S.E."/>
            <person name="Andersen M.R."/>
        </authorList>
    </citation>
    <scope>NUCLEOTIDE SEQUENCE [LARGE SCALE GENOMIC DNA]</scope>
    <source>
        <strain evidence="6 7">CBS 123904</strain>
    </source>
</reference>
<dbReference type="Gene3D" id="3.30.465.10">
    <property type="match status" value="1"/>
</dbReference>
<evidence type="ECO:0000313" key="7">
    <source>
        <dbReference type="Proteomes" id="UP001610446"/>
    </source>
</evidence>
<organism evidence="6 7">
    <name type="scientific">Aspergillus pseudoustus</name>
    <dbReference type="NCBI Taxonomy" id="1810923"/>
    <lineage>
        <taxon>Eukaryota</taxon>
        <taxon>Fungi</taxon>
        <taxon>Dikarya</taxon>
        <taxon>Ascomycota</taxon>
        <taxon>Pezizomycotina</taxon>
        <taxon>Eurotiomycetes</taxon>
        <taxon>Eurotiomycetidae</taxon>
        <taxon>Eurotiales</taxon>
        <taxon>Aspergillaceae</taxon>
        <taxon>Aspergillus</taxon>
        <taxon>Aspergillus subgen. Nidulantes</taxon>
    </lineage>
</organism>
<dbReference type="InterPro" id="IPR016167">
    <property type="entry name" value="FAD-bd_PCMH_sub1"/>
</dbReference>
<evidence type="ECO:0000256" key="3">
    <source>
        <dbReference type="ARBA" id="ARBA00022827"/>
    </source>
</evidence>
<feature type="domain" description="FAD-binding PCMH-type" evidence="5">
    <location>
        <begin position="41"/>
        <end position="207"/>
    </location>
</feature>
<comment type="caution">
    <text evidence="6">The sequence shown here is derived from an EMBL/GenBank/DDBJ whole genome shotgun (WGS) entry which is preliminary data.</text>
</comment>
<protein>
    <submittedName>
        <fullName evidence="6">FAD-binding domain-containing protein</fullName>
    </submittedName>
</protein>
<evidence type="ECO:0000259" key="5">
    <source>
        <dbReference type="PROSITE" id="PS51387"/>
    </source>
</evidence>
<dbReference type="Pfam" id="PF01565">
    <property type="entry name" value="FAD_binding_4"/>
    <property type="match status" value="1"/>
</dbReference>
<comment type="similarity">
    <text evidence="1">Belongs to the oxygen-dependent FAD-linked oxidoreductase family.</text>
</comment>
<dbReference type="PROSITE" id="PS51387">
    <property type="entry name" value="FAD_PCMH"/>
    <property type="match status" value="1"/>
</dbReference>
<name>A0ABR4JS91_9EURO</name>
<dbReference type="SUPFAM" id="SSF56176">
    <property type="entry name" value="FAD-binding/transporter-associated domain-like"/>
    <property type="match status" value="1"/>
</dbReference>
<gene>
    <name evidence="6" type="ORF">BJY01DRAFT_216240</name>
</gene>
<evidence type="ECO:0000256" key="1">
    <source>
        <dbReference type="ARBA" id="ARBA00005466"/>
    </source>
</evidence>
<keyword evidence="3" id="KW-0274">FAD</keyword>
<dbReference type="Proteomes" id="UP001610446">
    <property type="component" value="Unassembled WGS sequence"/>
</dbReference>
<keyword evidence="2" id="KW-0285">Flavoprotein</keyword>
<evidence type="ECO:0000313" key="6">
    <source>
        <dbReference type="EMBL" id="KAL2842916.1"/>
    </source>
</evidence>
<proteinExistence type="inferred from homology"/>
<evidence type="ECO:0000256" key="2">
    <source>
        <dbReference type="ARBA" id="ARBA00022630"/>
    </source>
</evidence>
<keyword evidence="4" id="KW-0560">Oxidoreductase</keyword>
<dbReference type="PANTHER" id="PTHR42973:SF7">
    <property type="entry name" value="FAD-BINDING PCMH-TYPE DOMAIN-CONTAINING PROTEIN"/>
    <property type="match status" value="1"/>
</dbReference>